<dbReference type="Proteomes" id="UP000004095">
    <property type="component" value="Unassembled WGS sequence"/>
</dbReference>
<keyword evidence="3" id="KW-1185">Reference proteome</keyword>
<gene>
    <name evidence="2" type="ORF">M23134_00602</name>
</gene>
<dbReference type="OrthoDB" id="3474232at2"/>
<dbReference type="EMBL" id="AAWS01000064">
    <property type="protein sequence ID" value="EAY24650.1"/>
    <property type="molecule type" value="Genomic_DNA"/>
</dbReference>
<keyword evidence="1" id="KW-1133">Transmembrane helix</keyword>
<evidence type="ECO:0000256" key="1">
    <source>
        <dbReference type="SAM" id="Phobius"/>
    </source>
</evidence>
<comment type="caution">
    <text evidence="2">The sequence shown here is derived from an EMBL/GenBank/DDBJ whole genome shotgun (WGS) entry which is preliminary data.</text>
</comment>
<feature type="transmembrane region" description="Helical" evidence="1">
    <location>
        <begin position="40"/>
        <end position="58"/>
    </location>
</feature>
<name>A1ZY84_MICM2</name>
<dbReference type="AlphaFoldDB" id="A1ZY84"/>
<organism evidence="2 3">
    <name type="scientific">Microscilla marina ATCC 23134</name>
    <dbReference type="NCBI Taxonomy" id="313606"/>
    <lineage>
        <taxon>Bacteria</taxon>
        <taxon>Pseudomonadati</taxon>
        <taxon>Bacteroidota</taxon>
        <taxon>Cytophagia</taxon>
        <taxon>Cytophagales</taxon>
        <taxon>Microscillaceae</taxon>
        <taxon>Microscilla</taxon>
    </lineage>
</organism>
<evidence type="ECO:0000313" key="3">
    <source>
        <dbReference type="Proteomes" id="UP000004095"/>
    </source>
</evidence>
<evidence type="ECO:0000313" key="2">
    <source>
        <dbReference type="EMBL" id="EAY24650.1"/>
    </source>
</evidence>
<proteinExistence type="predicted"/>
<sequence length="247" mass="28166">MSFKKLKNNIHSNIDVYISMLAGFVAVLYGLLGGSEIKDSIILATIAAILGIIAFGILKDRHTREQLLSEVKNLNIKSSSHFQLYRRNSYKPLSETLKNAKEIIFIGVSLNNILNNVGESLKKKVQEQNLNVTLIYLDQNVKSFGASAFWLNETTSSLKDHIKFTDKKLKDLGNHGFNVKKIEALPGYSMLLIDPNKENAKIFVEFHTFQALLDERPHVVLNKPENPLWFEYFKHQYEKISDKAKQV</sequence>
<accession>A1ZY84</accession>
<feature type="transmembrane region" description="Helical" evidence="1">
    <location>
        <begin position="12"/>
        <end position="34"/>
    </location>
</feature>
<protein>
    <submittedName>
        <fullName evidence="2">Uncharacterized protein</fullName>
    </submittedName>
</protein>
<dbReference type="RefSeq" id="WP_002704371.1">
    <property type="nucleotide sequence ID" value="NZ_AAWS01000064.1"/>
</dbReference>
<reference evidence="2 3" key="1">
    <citation type="submission" date="2007-01" db="EMBL/GenBank/DDBJ databases">
        <authorList>
            <person name="Haygood M."/>
            <person name="Podell S."/>
            <person name="Anderson C."/>
            <person name="Hopkinson B."/>
            <person name="Roe K."/>
            <person name="Barbeau K."/>
            <person name="Gaasterland T."/>
            <person name="Ferriera S."/>
            <person name="Johnson J."/>
            <person name="Kravitz S."/>
            <person name="Beeson K."/>
            <person name="Sutton G."/>
            <person name="Rogers Y.-H."/>
            <person name="Friedman R."/>
            <person name="Frazier M."/>
            <person name="Venter J.C."/>
        </authorList>
    </citation>
    <scope>NUCLEOTIDE SEQUENCE [LARGE SCALE GENOMIC DNA]</scope>
    <source>
        <strain evidence="2 3">ATCC 23134</strain>
    </source>
</reference>
<keyword evidence="1" id="KW-0812">Transmembrane</keyword>
<keyword evidence="1" id="KW-0472">Membrane</keyword>